<protein>
    <recommendedName>
        <fullName evidence="1">DUF7133 domain-containing protein</fullName>
    </recommendedName>
</protein>
<dbReference type="EMBL" id="CP047656">
    <property type="protein sequence ID" value="QHJ09992.1"/>
    <property type="molecule type" value="Genomic_DNA"/>
</dbReference>
<name>A0A857JFG7_9ALTE</name>
<organism evidence="2 3">
    <name type="scientific">Paraglaciecola mesophila</name>
    <dbReference type="NCBI Taxonomy" id="197222"/>
    <lineage>
        <taxon>Bacteria</taxon>
        <taxon>Pseudomonadati</taxon>
        <taxon>Pseudomonadota</taxon>
        <taxon>Gammaproteobacteria</taxon>
        <taxon>Alteromonadales</taxon>
        <taxon>Alteromonadaceae</taxon>
        <taxon>Paraglaciecola</taxon>
    </lineage>
</organism>
<dbReference type="KEGG" id="pmes:FX988_00201"/>
<dbReference type="InterPro" id="IPR055557">
    <property type="entry name" value="DUF7133"/>
</dbReference>
<dbReference type="Gene3D" id="2.120.10.30">
    <property type="entry name" value="TolB, C-terminal domain"/>
    <property type="match status" value="1"/>
</dbReference>
<feature type="domain" description="DUF7133" evidence="1">
    <location>
        <begin position="104"/>
        <end position="263"/>
    </location>
</feature>
<evidence type="ECO:0000259" key="1">
    <source>
        <dbReference type="Pfam" id="PF23500"/>
    </source>
</evidence>
<dbReference type="PANTHER" id="PTHR33546">
    <property type="entry name" value="LARGE, MULTIFUNCTIONAL SECRETED PROTEIN-RELATED"/>
    <property type="match status" value="1"/>
</dbReference>
<evidence type="ECO:0000313" key="3">
    <source>
        <dbReference type="Proteomes" id="UP000464524"/>
    </source>
</evidence>
<evidence type="ECO:0000313" key="2">
    <source>
        <dbReference type="EMBL" id="QHJ09992.1"/>
    </source>
</evidence>
<gene>
    <name evidence="2" type="ORF">FX988_00201</name>
</gene>
<dbReference type="InterPro" id="IPR011042">
    <property type="entry name" value="6-blade_b-propeller_TolB-like"/>
</dbReference>
<dbReference type="SUPFAM" id="SSF63829">
    <property type="entry name" value="Calcium-dependent phosphotriesterase"/>
    <property type="match status" value="1"/>
</dbReference>
<sequence>MSLLRQLYSTHKNEKATNEIDDMNFRFRKIVFSLASASLITSFHVGAAQAPKHQYKPDGYSIVTIETPKDERFHVTGLDSDSKGVIWVATRFGDVWYYKNDTWFKFAQGLHEPTGLLVNDDGSLLVSQKPELTRIIDSDKDGVADIYETVVDDWTFNDNYHEFNFGPVKDQQGNLYGTLNLSHNNPDAFTMGAMGSPGGYRGFAYQVTTEGEFVPYAWGLRSPAGLGTSPKGEIFYTDNQGDWVPTSKMHLLQQNKFYGHPVSLVDVEGYTRESIKQMSLEQLEKMSETPVVWIPHVEVANSPGNPEWDTTEGKFGPFSGQIFIGDQTQSNVFRVLLDKVNGQYQGAVINFMNKFQSGNVRAEFDVNGQLWIGQTARGWGAQGGKPFGLQKVVWDGTTPFELHDIKLTKTGFRIAFTDTLSAKSVTQESFAAQSWHYHYSSNYGSPKMELTTLPISNVILLDDGKTIDVTLPLTPGKVVQIDFAGLKDEKGRSTSVDKVYYTLNQLLEGEQ</sequence>
<keyword evidence="3" id="KW-1185">Reference proteome</keyword>
<reference evidence="2 3" key="1">
    <citation type="submission" date="2019-12" db="EMBL/GenBank/DDBJ databases">
        <title>Genome sequencing and assembly of endphytes of Porphyra tenera.</title>
        <authorList>
            <person name="Park J.M."/>
            <person name="Shin R."/>
            <person name="Jo S.H."/>
        </authorList>
    </citation>
    <scope>NUCLEOTIDE SEQUENCE [LARGE SCALE GENOMIC DNA]</scope>
    <source>
        <strain evidence="2 3">GPM4</strain>
    </source>
</reference>
<proteinExistence type="predicted"/>
<dbReference type="PANTHER" id="PTHR33546:SF1">
    <property type="entry name" value="LARGE, MULTIFUNCTIONAL SECRETED PROTEIN"/>
    <property type="match status" value="1"/>
</dbReference>
<dbReference type="Proteomes" id="UP000464524">
    <property type="component" value="Chromosome"/>
</dbReference>
<dbReference type="Pfam" id="PF23500">
    <property type="entry name" value="DUF7133"/>
    <property type="match status" value="1"/>
</dbReference>
<accession>A0A857JFG7</accession>
<dbReference type="AlphaFoldDB" id="A0A857JFG7"/>